<proteinExistence type="predicted"/>
<dbReference type="AlphaFoldDB" id="A0A8T1L2D7"/>
<organism evidence="1 2">
    <name type="scientific">Phytophthora cactorum</name>
    <dbReference type="NCBI Taxonomy" id="29920"/>
    <lineage>
        <taxon>Eukaryota</taxon>
        <taxon>Sar</taxon>
        <taxon>Stramenopiles</taxon>
        <taxon>Oomycota</taxon>
        <taxon>Peronosporomycetes</taxon>
        <taxon>Peronosporales</taxon>
        <taxon>Peronosporaceae</taxon>
        <taxon>Phytophthora</taxon>
    </lineage>
</organism>
<reference evidence="1" key="1">
    <citation type="submission" date="2018-10" db="EMBL/GenBank/DDBJ databases">
        <title>Effector identification in a new, highly contiguous assembly of the strawberry crown rot pathogen Phytophthora cactorum.</title>
        <authorList>
            <person name="Armitage A.D."/>
            <person name="Nellist C.F."/>
            <person name="Bates H."/>
            <person name="Vickerstaff R.J."/>
            <person name="Harrison R.J."/>
        </authorList>
    </citation>
    <scope>NUCLEOTIDE SEQUENCE</scope>
    <source>
        <strain evidence="1">4040</strain>
    </source>
</reference>
<dbReference type="EMBL" id="RCMK01000110">
    <property type="protein sequence ID" value="KAG2948444.1"/>
    <property type="molecule type" value="Genomic_DNA"/>
</dbReference>
<name>A0A8T1L2D7_9STRA</name>
<sequence>MMPTRYGSVDFAGASHHLTGCMSALHDLRSLAHLAVTSASGAIIYATQAGSMFVYPGTPSGADVFWKNSLELPIRARSTNDADIGQ</sequence>
<dbReference type="VEuPathDB" id="FungiDB:PC110_g17428"/>
<comment type="caution">
    <text evidence="1">The sequence shown here is derived from an EMBL/GenBank/DDBJ whole genome shotgun (WGS) entry which is preliminary data.</text>
</comment>
<gene>
    <name evidence="1" type="ORF">PC117_g6020</name>
</gene>
<protein>
    <submittedName>
        <fullName evidence="1">Uncharacterized protein</fullName>
    </submittedName>
</protein>
<evidence type="ECO:0000313" key="1">
    <source>
        <dbReference type="EMBL" id="KAG2948444.1"/>
    </source>
</evidence>
<dbReference type="Proteomes" id="UP000736787">
    <property type="component" value="Unassembled WGS sequence"/>
</dbReference>
<accession>A0A8T1L2D7</accession>
<evidence type="ECO:0000313" key="2">
    <source>
        <dbReference type="Proteomes" id="UP000736787"/>
    </source>
</evidence>